<dbReference type="Proteomes" id="UP000254340">
    <property type="component" value="Unassembled WGS sequence"/>
</dbReference>
<dbReference type="InterPro" id="IPR001638">
    <property type="entry name" value="Solute-binding_3/MltF_N"/>
</dbReference>
<reference evidence="3 4" key="1">
    <citation type="submission" date="2018-06" db="EMBL/GenBank/DDBJ databases">
        <authorList>
            <consortium name="Pathogen Informatics"/>
            <person name="Doyle S."/>
        </authorList>
    </citation>
    <scope>NUCLEOTIDE SEQUENCE [LARGE SCALE GENOMIC DNA]</scope>
    <source>
        <strain evidence="3 4">NCTC5047</strain>
    </source>
</reference>
<dbReference type="EMBL" id="UGLH01000004">
    <property type="protein sequence ID" value="STT72961.1"/>
    <property type="molecule type" value="Genomic_DNA"/>
</dbReference>
<dbReference type="Pfam" id="PF00497">
    <property type="entry name" value="SBP_bac_3"/>
    <property type="match status" value="1"/>
</dbReference>
<name>A0A377XBK8_KLEPN</name>
<proteinExistence type="predicted"/>
<organism evidence="3 4">
    <name type="scientific">Klebsiella pneumoniae</name>
    <dbReference type="NCBI Taxonomy" id="573"/>
    <lineage>
        <taxon>Bacteria</taxon>
        <taxon>Pseudomonadati</taxon>
        <taxon>Pseudomonadota</taxon>
        <taxon>Gammaproteobacteria</taxon>
        <taxon>Enterobacterales</taxon>
        <taxon>Enterobacteriaceae</taxon>
        <taxon>Klebsiella/Raoultella group</taxon>
        <taxon>Klebsiella</taxon>
        <taxon>Klebsiella pneumoniae complex</taxon>
    </lineage>
</organism>
<feature type="domain" description="Solute-binding protein family 3/N-terminal" evidence="2">
    <location>
        <begin position="1"/>
        <end position="52"/>
    </location>
</feature>
<evidence type="ECO:0000259" key="2">
    <source>
        <dbReference type="Pfam" id="PF00497"/>
    </source>
</evidence>
<feature type="region of interest" description="Disordered" evidence="1">
    <location>
        <begin position="53"/>
        <end position="85"/>
    </location>
</feature>
<dbReference type="AlphaFoldDB" id="A0A377XBK8"/>
<evidence type="ECO:0000313" key="4">
    <source>
        <dbReference type="Proteomes" id="UP000254340"/>
    </source>
</evidence>
<accession>A0A377XBK8</accession>
<evidence type="ECO:0000313" key="3">
    <source>
        <dbReference type="EMBL" id="STT72961.1"/>
    </source>
</evidence>
<dbReference type="Gene3D" id="3.40.190.10">
    <property type="entry name" value="Periplasmic binding protein-like II"/>
    <property type="match status" value="2"/>
</dbReference>
<gene>
    <name evidence="3" type="ORF">NCTC5047_00646</name>
</gene>
<dbReference type="SUPFAM" id="SSF53850">
    <property type="entry name" value="Periplasmic binding protein-like II"/>
    <property type="match status" value="1"/>
</dbReference>
<protein>
    <submittedName>
        <fullName evidence="3">ABC-type amino acid transport/signal transduction system protein</fullName>
    </submittedName>
</protein>
<evidence type="ECO:0000256" key="1">
    <source>
        <dbReference type="SAM" id="MobiDB-lite"/>
    </source>
</evidence>
<sequence>MTSANRVPYLQTDKVDLVISSLGKNAEREKVIDFSRAYAPFFLGVFGPKGAELKTRRAERQKHRRDPWGGGRYGADQRGAAGGAD</sequence>